<sequence length="49" mass="5298">MSSNTRNKKGFFDRFKDIGPAAIVTSAFIGPGTITTTTIAGVNFKYELL</sequence>
<evidence type="ECO:0000313" key="3">
    <source>
        <dbReference type="Proteomes" id="UP000188993"/>
    </source>
</evidence>
<protein>
    <submittedName>
        <fullName evidence="2">Uncharacterized protein</fullName>
    </submittedName>
</protein>
<accession>A0A1S6IQV7</accession>
<feature type="transmembrane region" description="Helical" evidence="1">
    <location>
        <begin position="21"/>
        <end position="44"/>
    </location>
</feature>
<keyword evidence="3" id="KW-1185">Reference proteome</keyword>
<keyword evidence="1" id="KW-0472">Membrane</keyword>
<keyword evidence="1" id="KW-1133">Transmembrane helix</keyword>
<dbReference type="AlphaFoldDB" id="A0A1S6IQV7"/>
<dbReference type="Proteomes" id="UP000188993">
    <property type="component" value="Chromosome"/>
</dbReference>
<keyword evidence="1" id="KW-0812">Transmembrane</keyword>
<dbReference type="OrthoDB" id="9787548at2"/>
<dbReference type="KEGG" id="jda:BW727_101542"/>
<name>A0A1S6IQV7_9LACT</name>
<gene>
    <name evidence="2" type="ORF">BW727_101542</name>
</gene>
<reference evidence="2 3" key="1">
    <citation type="journal article" date="2014" name="Int. J. Syst. Evol. Microbiol.">
        <title>Jeotgalibaca dankookensis gen. nov., sp. nov., a member of the family Carnobacteriaceae, isolated from seujeot (Korean traditional food).</title>
        <authorList>
            <person name="Lee D.G."/>
            <person name="Trujillo M.E."/>
            <person name="Kang H."/>
            <person name="Ahn T.Y."/>
        </authorList>
    </citation>
    <scope>NUCLEOTIDE SEQUENCE [LARGE SCALE GENOMIC DNA]</scope>
    <source>
        <strain evidence="2 3">EX-07</strain>
    </source>
</reference>
<proteinExistence type="predicted"/>
<evidence type="ECO:0000313" key="2">
    <source>
        <dbReference type="EMBL" id="AQS53909.1"/>
    </source>
</evidence>
<evidence type="ECO:0000256" key="1">
    <source>
        <dbReference type="SAM" id="Phobius"/>
    </source>
</evidence>
<organism evidence="2 3">
    <name type="scientific">Jeotgalibaca dankookensis</name>
    <dbReference type="NCBI Taxonomy" id="708126"/>
    <lineage>
        <taxon>Bacteria</taxon>
        <taxon>Bacillati</taxon>
        <taxon>Bacillota</taxon>
        <taxon>Bacilli</taxon>
        <taxon>Lactobacillales</taxon>
        <taxon>Carnobacteriaceae</taxon>
        <taxon>Jeotgalibaca</taxon>
    </lineage>
</organism>
<dbReference type="RefSeq" id="WP_156179552.1">
    <property type="nucleotide sequence ID" value="NZ_BBYN01000015.1"/>
</dbReference>
<dbReference type="STRING" id="708126.BW727_101542"/>
<dbReference type="EMBL" id="CP019728">
    <property type="protein sequence ID" value="AQS53909.1"/>
    <property type="molecule type" value="Genomic_DNA"/>
</dbReference>